<dbReference type="RefSeq" id="WP_134083764.1">
    <property type="nucleotide sequence ID" value="NZ_SOQX01000004.1"/>
</dbReference>
<dbReference type="PIRSF" id="PIRSF003113">
    <property type="entry name" value="BolA"/>
    <property type="match status" value="1"/>
</dbReference>
<comment type="caution">
    <text evidence="3">The sequence shown here is derived from an EMBL/GenBank/DDBJ whole genome shotgun (WGS) entry which is preliminary data.</text>
</comment>
<dbReference type="Pfam" id="PF01722">
    <property type="entry name" value="BolA"/>
    <property type="match status" value="1"/>
</dbReference>
<dbReference type="InterPro" id="IPR050961">
    <property type="entry name" value="BolA/IbaG_stress_morph_reg"/>
</dbReference>
<dbReference type="PANTHER" id="PTHR46229">
    <property type="entry name" value="BOLA TRANSCRIPTION REGULATOR"/>
    <property type="match status" value="1"/>
</dbReference>
<dbReference type="Proteomes" id="UP000294914">
    <property type="component" value="Unassembled WGS sequence"/>
</dbReference>
<evidence type="ECO:0000313" key="3">
    <source>
        <dbReference type="EMBL" id="TDY01102.1"/>
    </source>
</evidence>
<dbReference type="InterPro" id="IPR002634">
    <property type="entry name" value="BolA"/>
</dbReference>
<proteinExistence type="inferred from homology"/>
<keyword evidence="4" id="KW-1185">Reference proteome</keyword>
<organism evidence="3 4">
    <name type="scientific">Thiohalophilus thiocyanatoxydans</name>
    <dbReference type="NCBI Taxonomy" id="381308"/>
    <lineage>
        <taxon>Bacteria</taxon>
        <taxon>Pseudomonadati</taxon>
        <taxon>Pseudomonadota</taxon>
        <taxon>Gammaproteobacteria</taxon>
        <taxon>Thiohalomonadales</taxon>
        <taxon>Thiohalophilaceae</taxon>
        <taxon>Thiohalophilus</taxon>
    </lineage>
</organism>
<comment type="similarity">
    <text evidence="1 2">Belongs to the BolA/IbaG family.</text>
</comment>
<protein>
    <submittedName>
        <fullName evidence="3">Acid stress-induced BolA-like protein IbaG/YrbA</fullName>
    </submittedName>
</protein>
<evidence type="ECO:0000256" key="2">
    <source>
        <dbReference type="RuleBase" id="RU003860"/>
    </source>
</evidence>
<dbReference type="PANTHER" id="PTHR46229:SF4">
    <property type="entry name" value="ACID STRESS PROTEIN IBAG"/>
    <property type="match status" value="1"/>
</dbReference>
<evidence type="ECO:0000313" key="4">
    <source>
        <dbReference type="Proteomes" id="UP000294914"/>
    </source>
</evidence>
<reference evidence="3 4" key="1">
    <citation type="submission" date="2019-03" db="EMBL/GenBank/DDBJ databases">
        <title>Genomic Encyclopedia of Type Strains, Phase IV (KMG-IV): sequencing the most valuable type-strain genomes for metagenomic binning, comparative biology and taxonomic classification.</title>
        <authorList>
            <person name="Goeker M."/>
        </authorList>
    </citation>
    <scope>NUCLEOTIDE SEQUENCE [LARGE SCALE GENOMIC DNA]</scope>
    <source>
        <strain evidence="3 4">DSM 16326</strain>
    </source>
</reference>
<dbReference type="OrthoDB" id="9812890at2"/>
<gene>
    <name evidence="3" type="ORF">EDC23_1848</name>
</gene>
<dbReference type="EMBL" id="SOQX01000004">
    <property type="protein sequence ID" value="TDY01102.1"/>
    <property type="molecule type" value="Genomic_DNA"/>
</dbReference>
<dbReference type="AlphaFoldDB" id="A0A4R8IK32"/>
<dbReference type="SUPFAM" id="SSF82657">
    <property type="entry name" value="BolA-like"/>
    <property type="match status" value="1"/>
</dbReference>
<accession>A0A4R8IK32</accession>
<evidence type="ECO:0000256" key="1">
    <source>
        <dbReference type="ARBA" id="ARBA00005578"/>
    </source>
</evidence>
<name>A0A4R8IK32_9GAMM</name>
<dbReference type="Gene3D" id="3.30.300.90">
    <property type="entry name" value="BolA-like"/>
    <property type="match status" value="1"/>
</dbReference>
<sequence length="85" mass="9192">MSPDEVKQLIEAGIPGCEATVNGDGSHFDAIVVSPDFEGLSPVKKQQMVYGTVTDKITSGELHALSIKAYTPDEWEKARELQISS</sequence>
<dbReference type="InterPro" id="IPR036065">
    <property type="entry name" value="BolA-like_sf"/>
</dbReference>